<comment type="function">
    <text evidence="15">Involved in base excision repair of DNA damaged by oxidation or by mutagenic agents. Acts as DNA glycosylase that recognizes and removes damaged bases. Has a preference for oxidized purines, such as 7,8-dihydro-8-oxoguanine (8-oxoG). Has AP (apurinic/apyrimidinic) lyase activity and introduces nicks in the DNA strand. Cleaves the DNA backbone by beta-delta elimination to generate a single-strand break at the site of the removed base with both 3'- and 5'-phosphates.</text>
</comment>
<dbReference type="Pfam" id="PF01149">
    <property type="entry name" value="Fapy_DNA_glyco"/>
    <property type="match status" value="1"/>
</dbReference>
<feature type="active site" description="Proton donor" evidence="15">
    <location>
        <position position="3"/>
    </location>
</feature>
<keyword evidence="7 15" id="KW-0378">Hydrolase</keyword>
<evidence type="ECO:0000256" key="8">
    <source>
        <dbReference type="ARBA" id="ARBA00022833"/>
    </source>
</evidence>
<evidence type="ECO:0000313" key="19">
    <source>
        <dbReference type="Proteomes" id="UP001165413"/>
    </source>
</evidence>
<dbReference type="Pfam" id="PF06831">
    <property type="entry name" value="H2TH"/>
    <property type="match status" value="1"/>
</dbReference>
<comment type="subunit">
    <text evidence="3 15">Monomer.</text>
</comment>
<dbReference type="Pfam" id="PF06827">
    <property type="entry name" value="zf-FPG_IleRS"/>
    <property type="match status" value="1"/>
</dbReference>
<comment type="cofactor">
    <cofactor evidence="15">
        <name>Zn(2+)</name>
        <dbReference type="ChEBI" id="CHEBI:29105"/>
    </cofactor>
    <text evidence="15">Binds 1 zinc ion per subunit.</text>
</comment>
<keyword evidence="4 15" id="KW-0479">Metal-binding</keyword>
<name>A0AA42BLN7_9ALTE</name>
<keyword evidence="11 15" id="KW-0456">Lyase</keyword>
<evidence type="ECO:0000256" key="6">
    <source>
        <dbReference type="ARBA" id="ARBA00022771"/>
    </source>
</evidence>
<evidence type="ECO:0000256" key="3">
    <source>
        <dbReference type="ARBA" id="ARBA00011245"/>
    </source>
</evidence>
<evidence type="ECO:0000256" key="15">
    <source>
        <dbReference type="HAMAP-Rule" id="MF_00103"/>
    </source>
</evidence>
<accession>A0AA42BLN7</accession>
<keyword evidence="10 15" id="KW-0234">DNA repair</keyword>
<dbReference type="GO" id="GO:0006284">
    <property type="term" value="P:base-excision repair"/>
    <property type="evidence" value="ECO:0007669"/>
    <property type="project" value="InterPro"/>
</dbReference>
<gene>
    <name evidence="15 18" type="primary">mutM</name>
    <name evidence="15" type="synonym">fpg</name>
    <name evidence="18" type="ORF">NLF92_08865</name>
</gene>
<evidence type="ECO:0000259" key="16">
    <source>
        <dbReference type="PROSITE" id="PS51066"/>
    </source>
</evidence>
<feature type="active site" description="Proton donor; for delta-elimination activity" evidence="15">
    <location>
        <position position="260"/>
    </location>
</feature>
<organism evidence="18 19">
    <name type="scientific">Opacimonas viscosa</name>
    <dbReference type="NCBI Taxonomy" id="2961944"/>
    <lineage>
        <taxon>Bacteria</taxon>
        <taxon>Pseudomonadati</taxon>
        <taxon>Pseudomonadota</taxon>
        <taxon>Gammaproteobacteria</taxon>
        <taxon>Alteromonadales</taxon>
        <taxon>Alteromonadaceae</taxon>
        <taxon>Opacimonas</taxon>
    </lineage>
</organism>
<dbReference type="GO" id="GO:0003684">
    <property type="term" value="F:damaged DNA binding"/>
    <property type="evidence" value="ECO:0007669"/>
    <property type="project" value="InterPro"/>
</dbReference>
<feature type="binding site" evidence="15">
    <location>
        <position position="109"/>
    </location>
    <ligand>
        <name>DNA</name>
        <dbReference type="ChEBI" id="CHEBI:16991"/>
    </ligand>
</feature>
<dbReference type="HAMAP" id="MF_00103">
    <property type="entry name" value="Fapy_DNA_glycosyl"/>
    <property type="match status" value="1"/>
</dbReference>
<feature type="active site" description="Proton donor; for beta-elimination activity" evidence="15">
    <location>
        <position position="57"/>
    </location>
</feature>
<dbReference type="InterPro" id="IPR012319">
    <property type="entry name" value="FPG_cat"/>
</dbReference>
<protein>
    <recommendedName>
        <fullName evidence="15">Formamidopyrimidine-DNA glycosylase</fullName>
        <shortName evidence="15">Fapy-DNA glycosylase</shortName>
        <ecNumber evidence="15">3.2.2.23</ecNumber>
    </recommendedName>
    <alternativeName>
        <fullName evidence="15">DNA-(apurinic or apyrimidinic site) lyase MutM</fullName>
        <shortName evidence="15">AP lyase MutM</shortName>
        <ecNumber evidence="15">4.2.99.18</ecNumber>
    </alternativeName>
</protein>
<dbReference type="InterPro" id="IPR015886">
    <property type="entry name" value="H2TH_FPG"/>
</dbReference>
<evidence type="ECO:0000256" key="1">
    <source>
        <dbReference type="ARBA" id="ARBA00001668"/>
    </source>
</evidence>
<reference evidence="18" key="1">
    <citation type="submission" date="2022-07" db="EMBL/GenBank/DDBJ databases">
        <title>Characterization of the Novel Bacterium Alteromonas immobilis LMIT006 and Alteromonas gregis LMIT007.</title>
        <authorList>
            <person name="Lin X."/>
        </authorList>
    </citation>
    <scope>NUCLEOTIDE SEQUENCE</scope>
    <source>
        <strain evidence="18">LMIT007</strain>
    </source>
</reference>
<dbReference type="PANTHER" id="PTHR22993">
    <property type="entry name" value="FORMAMIDOPYRIMIDINE-DNA GLYCOSYLASE"/>
    <property type="match status" value="1"/>
</dbReference>
<dbReference type="EMBL" id="JANATA010000014">
    <property type="protein sequence ID" value="MCP3429053.1"/>
    <property type="molecule type" value="Genomic_DNA"/>
</dbReference>
<dbReference type="PANTHER" id="PTHR22993:SF9">
    <property type="entry name" value="FORMAMIDOPYRIMIDINE-DNA GLYCOSYLASE"/>
    <property type="match status" value="1"/>
</dbReference>
<dbReference type="FunFam" id="3.20.190.10:FF:000001">
    <property type="entry name" value="Formamidopyrimidine-DNA glycosylase"/>
    <property type="match status" value="1"/>
</dbReference>
<dbReference type="FunFam" id="1.10.8.50:FF:000003">
    <property type="entry name" value="Formamidopyrimidine-DNA glycosylase"/>
    <property type="match status" value="1"/>
</dbReference>
<comment type="catalytic activity">
    <reaction evidence="14 15">
        <text>2'-deoxyribonucleotide-(2'-deoxyribose 5'-phosphate)-2'-deoxyribonucleotide-DNA = a 3'-end 2'-deoxyribonucleotide-(2,3-dehydro-2,3-deoxyribose 5'-phosphate)-DNA + a 5'-end 5'-phospho-2'-deoxyribonucleoside-DNA + H(+)</text>
        <dbReference type="Rhea" id="RHEA:66592"/>
        <dbReference type="Rhea" id="RHEA-COMP:13180"/>
        <dbReference type="Rhea" id="RHEA-COMP:16897"/>
        <dbReference type="Rhea" id="RHEA-COMP:17067"/>
        <dbReference type="ChEBI" id="CHEBI:15378"/>
        <dbReference type="ChEBI" id="CHEBI:136412"/>
        <dbReference type="ChEBI" id="CHEBI:157695"/>
        <dbReference type="ChEBI" id="CHEBI:167181"/>
        <dbReference type="EC" id="4.2.99.18"/>
    </reaction>
</comment>
<keyword evidence="8 15" id="KW-0862">Zinc</keyword>
<dbReference type="EC" id="4.2.99.18" evidence="15"/>
<keyword evidence="19" id="KW-1185">Reference proteome</keyword>
<dbReference type="InterPro" id="IPR015887">
    <property type="entry name" value="DNA_glyclase_Znf_dom_DNA_BS"/>
</dbReference>
<dbReference type="Gene3D" id="1.10.8.50">
    <property type="match status" value="1"/>
</dbReference>
<keyword evidence="9 15" id="KW-0238">DNA-binding</keyword>
<dbReference type="PROSITE" id="PS01242">
    <property type="entry name" value="ZF_FPG_1"/>
    <property type="match status" value="1"/>
</dbReference>
<dbReference type="InterPro" id="IPR020629">
    <property type="entry name" value="FPG_Glyclase"/>
</dbReference>
<dbReference type="SMART" id="SM00898">
    <property type="entry name" value="Fapy_DNA_glyco"/>
    <property type="match status" value="1"/>
</dbReference>
<evidence type="ECO:0000256" key="13">
    <source>
        <dbReference type="ARBA" id="ARBA00023295"/>
    </source>
</evidence>
<dbReference type="InterPro" id="IPR000214">
    <property type="entry name" value="Znf_DNA_glyclase/AP_lyase"/>
</dbReference>
<keyword evidence="12 15" id="KW-0511">Multifunctional enzyme</keyword>
<dbReference type="SUPFAM" id="SSF57716">
    <property type="entry name" value="Glucocorticoid receptor-like (DNA-binding domain)"/>
    <property type="match status" value="1"/>
</dbReference>
<dbReference type="Gene3D" id="3.20.190.10">
    <property type="entry name" value="MutM-like, N-terminal"/>
    <property type="match status" value="1"/>
</dbReference>
<comment type="caution">
    <text evidence="18">The sequence shown here is derived from an EMBL/GenBank/DDBJ whole genome shotgun (WGS) entry which is preliminary data.</text>
</comment>
<feature type="domain" description="Formamidopyrimidine-DNA glycosylase catalytic" evidence="17">
    <location>
        <begin position="2"/>
        <end position="112"/>
    </location>
</feature>
<evidence type="ECO:0000256" key="7">
    <source>
        <dbReference type="ARBA" id="ARBA00022801"/>
    </source>
</evidence>
<evidence type="ECO:0000256" key="12">
    <source>
        <dbReference type="ARBA" id="ARBA00023268"/>
    </source>
</evidence>
<comment type="similarity">
    <text evidence="2 15">Belongs to the FPG family.</text>
</comment>
<dbReference type="EC" id="3.2.2.23" evidence="15"/>
<feature type="binding site" evidence="15">
    <location>
        <position position="151"/>
    </location>
    <ligand>
        <name>DNA</name>
        <dbReference type="ChEBI" id="CHEBI:16991"/>
    </ligand>
</feature>
<dbReference type="PROSITE" id="PS51066">
    <property type="entry name" value="ZF_FPG_2"/>
    <property type="match status" value="1"/>
</dbReference>
<dbReference type="Proteomes" id="UP001165413">
    <property type="component" value="Unassembled WGS sequence"/>
</dbReference>
<dbReference type="PROSITE" id="PS51068">
    <property type="entry name" value="FPG_CAT"/>
    <property type="match status" value="1"/>
</dbReference>
<dbReference type="CDD" id="cd08966">
    <property type="entry name" value="EcFpg-like_N"/>
    <property type="match status" value="1"/>
</dbReference>
<feature type="domain" description="FPG-type" evidence="16">
    <location>
        <begin position="236"/>
        <end position="270"/>
    </location>
</feature>
<evidence type="ECO:0000256" key="2">
    <source>
        <dbReference type="ARBA" id="ARBA00009409"/>
    </source>
</evidence>
<dbReference type="NCBIfam" id="NF002211">
    <property type="entry name" value="PRK01103.1"/>
    <property type="match status" value="1"/>
</dbReference>
<evidence type="ECO:0000256" key="14">
    <source>
        <dbReference type="ARBA" id="ARBA00044632"/>
    </source>
</evidence>
<dbReference type="SUPFAM" id="SSF46946">
    <property type="entry name" value="S13-like H2TH domain"/>
    <property type="match status" value="1"/>
</dbReference>
<evidence type="ECO:0000256" key="4">
    <source>
        <dbReference type="ARBA" id="ARBA00022723"/>
    </source>
</evidence>
<dbReference type="AlphaFoldDB" id="A0AA42BLN7"/>
<dbReference type="InterPro" id="IPR035937">
    <property type="entry name" value="FPG_N"/>
</dbReference>
<dbReference type="NCBIfam" id="TIGR00577">
    <property type="entry name" value="fpg"/>
    <property type="match status" value="1"/>
</dbReference>
<evidence type="ECO:0000259" key="17">
    <source>
        <dbReference type="PROSITE" id="PS51068"/>
    </source>
</evidence>
<evidence type="ECO:0000313" key="18">
    <source>
        <dbReference type="EMBL" id="MCP3429053.1"/>
    </source>
</evidence>
<evidence type="ECO:0000256" key="9">
    <source>
        <dbReference type="ARBA" id="ARBA00023125"/>
    </source>
</evidence>
<keyword evidence="5 15" id="KW-0227">DNA damage</keyword>
<dbReference type="SMART" id="SM01232">
    <property type="entry name" value="H2TH"/>
    <property type="match status" value="1"/>
</dbReference>
<keyword evidence="6 15" id="KW-0863">Zinc-finger</keyword>
<keyword evidence="13 15" id="KW-0326">Glycosidase</keyword>
<dbReference type="RefSeq" id="WP_254100961.1">
    <property type="nucleotide sequence ID" value="NZ_JANATA010000014.1"/>
</dbReference>
<dbReference type="InterPro" id="IPR010663">
    <property type="entry name" value="Znf_FPG/IleRS"/>
</dbReference>
<dbReference type="InterPro" id="IPR010979">
    <property type="entry name" value="Ribosomal_uS13-like_H2TH"/>
</dbReference>
<feature type="binding site" evidence="15">
    <location>
        <position position="90"/>
    </location>
    <ligand>
        <name>DNA</name>
        <dbReference type="ChEBI" id="CHEBI:16991"/>
    </ligand>
</feature>
<dbReference type="GO" id="GO:0008270">
    <property type="term" value="F:zinc ion binding"/>
    <property type="evidence" value="ECO:0007669"/>
    <property type="project" value="UniProtKB-UniRule"/>
</dbReference>
<proteinExistence type="inferred from homology"/>
<evidence type="ECO:0000256" key="10">
    <source>
        <dbReference type="ARBA" id="ARBA00023204"/>
    </source>
</evidence>
<feature type="active site" description="Schiff-base intermediate with DNA" evidence="15">
    <location>
        <position position="2"/>
    </location>
</feature>
<comment type="catalytic activity">
    <reaction evidence="1 15">
        <text>Hydrolysis of DNA containing ring-opened 7-methylguanine residues, releasing 2,6-diamino-4-hydroxy-5-(N-methyl)formamidopyrimidine.</text>
        <dbReference type="EC" id="3.2.2.23"/>
    </reaction>
</comment>
<dbReference type="GO" id="GO:0140078">
    <property type="term" value="F:class I DNA-(apurinic or apyrimidinic site) endonuclease activity"/>
    <property type="evidence" value="ECO:0007669"/>
    <property type="project" value="UniProtKB-EC"/>
</dbReference>
<dbReference type="GO" id="GO:0034039">
    <property type="term" value="F:8-oxo-7,8-dihydroguanine DNA N-glycosylase activity"/>
    <property type="evidence" value="ECO:0007669"/>
    <property type="project" value="TreeGrafter"/>
</dbReference>
<evidence type="ECO:0000256" key="11">
    <source>
        <dbReference type="ARBA" id="ARBA00023239"/>
    </source>
</evidence>
<dbReference type="SUPFAM" id="SSF81624">
    <property type="entry name" value="N-terminal domain of MutM-like DNA repair proteins"/>
    <property type="match status" value="1"/>
</dbReference>
<sequence length="270" mass="30305">MPELPEVEVSRQGIEPFLTGQTIQNIIIRTPKLRWLVPEDILQTKGEVIRSVTRRAKYIFINTTSGSIILHLGMTGFLRVFAHTTPLKKHDHLDIILGNGQCLRFNDARKFGACLWQPADAQPHVLLSNLGPEPLTDDFVDTHLHTRAQGRTCTVKQFIMDNANVVGVGNIYANEALFMSGIHPKRKAGNISLKRYKLLTQNIKIVLAAAIEQGGTTLKDFSNVDGNPGYFRLHLNVYGRAGEPCWNCNTEITSFMLGQRNTFYCKQCQT</sequence>
<evidence type="ECO:0000256" key="5">
    <source>
        <dbReference type="ARBA" id="ARBA00022763"/>
    </source>
</evidence>